<evidence type="ECO:0000256" key="2">
    <source>
        <dbReference type="SAM" id="SignalP"/>
    </source>
</evidence>
<name>A0A0A0EWC9_9GAMM</name>
<evidence type="ECO:0000313" key="4">
    <source>
        <dbReference type="Proteomes" id="UP000029989"/>
    </source>
</evidence>
<dbReference type="EMBL" id="AVPT01000042">
    <property type="protein sequence ID" value="KGM53442.1"/>
    <property type="molecule type" value="Genomic_DNA"/>
</dbReference>
<dbReference type="Proteomes" id="UP000029989">
    <property type="component" value="Unassembled WGS sequence"/>
</dbReference>
<dbReference type="AlphaFoldDB" id="A0A0A0EWC9"/>
<dbReference type="STRING" id="913325.N799_11805"/>
<reference evidence="3 4" key="1">
    <citation type="journal article" date="2015" name="Stand. Genomic Sci.">
        <title>Genomic information of the arsenic-resistant bacterium Lysobacter arseniciresistens type strain ZS79(T) and comparison of Lysobacter draft genomes.</title>
        <authorList>
            <person name="Liu L."/>
            <person name="Zhang S."/>
            <person name="Luo M."/>
            <person name="Wang G."/>
        </authorList>
    </citation>
    <scope>NUCLEOTIDE SEQUENCE [LARGE SCALE GENOMIC DNA]</scope>
    <source>
        <strain evidence="3 4">ZS79</strain>
    </source>
</reference>
<evidence type="ECO:0000256" key="1">
    <source>
        <dbReference type="SAM" id="MobiDB-lite"/>
    </source>
</evidence>
<accession>A0A0A0EWC9</accession>
<gene>
    <name evidence="3" type="ORF">N799_11805</name>
</gene>
<keyword evidence="4" id="KW-1185">Reference proteome</keyword>
<feature type="compositionally biased region" description="Basic and acidic residues" evidence="1">
    <location>
        <begin position="44"/>
        <end position="55"/>
    </location>
</feature>
<evidence type="ECO:0000313" key="3">
    <source>
        <dbReference type="EMBL" id="KGM53442.1"/>
    </source>
</evidence>
<feature type="chain" id="PRO_5001961845" description="DUF4124 domain-containing protein" evidence="2">
    <location>
        <begin position="21"/>
        <end position="246"/>
    </location>
</feature>
<protein>
    <recommendedName>
        <fullName evidence="5">DUF4124 domain-containing protein</fullName>
    </recommendedName>
</protein>
<evidence type="ECO:0008006" key="5">
    <source>
        <dbReference type="Google" id="ProtNLM"/>
    </source>
</evidence>
<organism evidence="3 4">
    <name type="scientific">Lysobacter arseniciresistens ZS79</name>
    <dbReference type="NCBI Taxonomy" id="913325"/>
    <lineage>
        <taxon>Bacteria</taxon>
        <taxon>Pseudomonadati</taxon>
        <taxon>Pseudomonadota</taxon>
        <taxon>Gammaproteobacteria</taxon>
        <taxon>Lysobacterales</taxon>
        <taxon>Lysobacteraceae</taxon>
        <taxon>Novilysobacter</taxon>
    </lineage>
</organism>
<feature type="region of interest" description="Disordered" evidence="1">
    <location>
        <begin position="39"/>
        <end position="85"/>
    </location>
</feature>
<sequence>MPMLALLAAASAAGATPAPADEVTIYRCVAADGRLTLRDTPCADGERQQAREMLRPQDPPPQPKVAASPASPPPAATPATPRITVVHAPPPSYECTTPDGDTYVSHDPAGNPRWVPAWTLGYPAWPPYRPQPPAPVPTLPPVRPAASSASIGNGLVLDGIGRPTPRAPADPTRRPALPPAVGLALTPGAWIRDSCQPLPQAVVCERLRDRHWELGRRYNSALQSERHAIDDEQRGINARLAAECAA</sequence>
<feature type="signal peptide" evidence="2">
    <location>
        <begin position="1"/>
        <end position="20"/>
    </location>
</feature>
<dbReference type="OrthoDB" id="5974779at2"/>
<keyword evidence="2" id="KW-0732">Signal</keyword>
<proteinExistence type="predicted"/>
<comment type="caution">
    <text evidence="3">The sequence shown here is derived from an EMBL/GenBank/DDBJ whole genome shotgun (WGS) entry which is preliminary data.</text>
</comment>